<protein>
    <recommendedName>
        <fullName evidence="2">DUF2489 domain-containing protein</fullName>
    </recommendedName>
</protein>
<evidence type="ECO:0000313" key="4">
    <source>
        <dbReference type="Proteomes" id="UP000036102"/>
    </source>
</evidence>
<keyword evidence="1" id="KW-0812">Transmembrane</keyword>
<evidence type="ECO:0000259" key="2">
    <source>
        <dbReference type="Pfam" id="PF10675"/>
    </source>
</evidence>
<organism evidence="3 4">
    <name type="scientific">Marinobacter subterrani</name>
    <dbReference type="NCBI Taxonomy" id="1658765"/>
    <lineage>
        <taxon>Bacteria</taxon>
        <taxon>Pseudomonadati</taxon>
        <taxon>Pseudomonadota</taxon>
        <taxon>Gammaproteobacteria</taxon>
        <taxon>Pseudomonadales</taxon>
        <taxon>Marinobacteraceae</taxon>
        <taxon>Marinobacter</taxon>
    </lineage>
</organism>
<dbReference type="RefSeq" id="WP_048497684.1">
    <property type="nucleotide sequence ID" value="NZ_LFBU01000002.1"/>
</dbReference>
<proteinExistence type="predicted"/>
<reference evidence="3 4" key="1">
    <citation type="submission" date="2015-06" db="EMBL/GenBank/DDBJ databases">
        <title>Marinobacter subterrani, a genetically tractable neutrophilic iron-oxidizing strain isolated from the Soudan Iron Mine.</title>
        <authorList>
            <person name="Bonis B.M."/>
            <person name="Gralnick J.A."/>
        </authorList>
    </citation>
    <scope>NUCLEOTIDE SEQUENCE [LARGE SCALE GENOMIC DNA]</scope>
    <source>
        <strain evidence="3 4">JG233</strain>
    </source>
</reference>
<feature type="domain" description="DUF2489" evidence="2">
    <location>
        <begin position="17"/>
        <end position="146"/>
    </location>
</feature>
<gene>
    <name evidence="3" type="ORF">Msub_20630</name>
</gene>
<keyword evidence="1" id="KW-0472">Membrane</keyword>
<comment type="caution">
    <text evidence="3">The sequence shown here is derived from an EMBL/GenBank/DDBJ whole genome shotgun (WGS) entry which is preliminary data.</text>
</comment>
<sequence length="156" mass="18264">MPQWLQWSLIIAGVIAIVLLLVFIRRQMGLLSESRKRQAKTEAFQADRRKDMIRSVQVIAMAVEEDQIEYSEACLRLKGLLDHLAPDLLAQSPFRVFQEVHDRLQHMPTHRARQVTETKFVEKMDRERFEVEQTHADEIRRAATALRHHPFSPDTP</sequence>
<evidence type="ECO:0000256" key="1">
    <source>
        <dbReference type="SAM" id="Phobius"/>
    </source>
</evidence>
<dbReference type="STRING" id="1658765.Msub_20630"/>
<dbReference type="EMBL" id="LFBU01000002">
    <property type="protein sequence ID" value="KMQ73430.1"/>
    <property type="molecule type" value="Genomic_DNA"/>
</dbReference>
<evidence type="ECO:0000313" key="3">
    <source>
        <dbReference type="EMBL" id="KMQ73430.1"/>
    </source>
</evidence>
<dbReference type="AlphaFoldDB" id="A0A0J7LX12"/>
<accession>A0A0J7LX12</accession>
<keyword evidence="1" id="KW-1133">Transmembrane helix</keyword>
<feature type="transmembrane region" description="Helical" evidence="1">
    <location>
        <begin position="6"/>
        <end position="24"/>
    </location>
</feature>
<dbReference type="InterPro" id="IPR019617">
    <property type="entry name" value="DUF2489"/>
</dbReference>
<name>A0A0J7LX12_9GAMM</name>
<dbReference type="OrthoDB" id="5293867at2"/>
<dbReference type="Pfam" id="PF10675">
    <property type="entry name" value="DUF2489"/>
    <property type="match status" value="1"/>
</dbReference>
<dbReference type="Proteomes" id="UP000036102">
    <property type="component" value="Unassembled WGS sequence"/>
</dbReference>
<keyword evidence="4" id="KW-1185">Reference proteome</keyword>
<dbReference type="PATRIC" id="fig|1658765.3.peg.3901"/>